<keyword evidence="3" id="KW-0862">Zinc</keyword>
<dbReference type="Pfam" id="PF08450">
    <property type="entry name" value="SGL"/>
    <property type="match status" value="1"/>
</dbReference>
<reference evidence="5 6" key="1">
    <citation type="submission" date="2019-01" db="EMBL/GenBank/DDBJ databases">
        <authorList>
            <person name="Chen W.-M."/>
        </authorList>
    </citation>
    <scope>NUCLEOTIDE SEQUENCE [LARGE SCALE GENOMIC DNA]</scope>
    <source>
        <strain evidence="5 6">CCP-7</strain>
    </source>
</reference>
<dbReference type="PRINTS" id="PR01790">
    <property type="entry name" value="SMP30FAMILY"/>
</dbReference>
<dbReference type="PANTHER" id="PTHR10907">
    <property type="entry name" value="REGUCALCIN"/>
    <property type="match status" value="1"/>
</dbReference>
<dbReference type="InterPro" id="IPR011042">
    <property type="entry name" value="6-blade_b-propeller_TolB-like"/>
</dbReference>
<dbReference type="AlphaFoldDB" id="A0A437M5Y2"/>
<organism evidence="5 6">
    <name type="scientific">Sphingomonas crocodyli</name>
    <dbReference type="NCBI Taxonomy" id="1979270"/>
    <lineage>
        <taxon>Bacteria</taxon>
        <taxon>Pseudomonadati</taxon>
        <taxon>Pseudomonadota</taxon>
        <taxon>Alphaproteobacteria</taxon>
        <taxon>Sphingomonadales</taxon>
        <taxon>Sphingomonadaceae</taxon>
        <taxon>Sphingomonas</taxon>
    </lineage>
</organism>
<dbReference type="Gene3D" id="2.120.10.30">
    <property type="entry name" value="TolB, C-terminal domain"/>
    <property type="match status" value="1"/>
</dbReference>
<keyword evidence="6" id="KW-1185">Reference proteome</keyword>
<dbReference type="InterPro" id="IPR013658">
    <property type="entry name" value="SGL"/>
</dbReference>
<feature type="binding site" evidence="3">
    <location>
        <position position="101"/>
    </location>
    <ligand>
        <name>substrate</name>
    </ligand>
</feature>
<comment type="cofactor">
    <cofactor evidence="3">
        <name>Zn(2+)</name>
        <dbReference type="ChEBI" id="CHEBI:29105"/>
    </cofactor>
    <text evidence="3">Binds 1 divalent metal cation per subunit.</text>
</comment>
<feature type="binding site" evidence="3">
    <location>
        <position position="154"/>
    </location>
    <ligand>
        <name>a divalent metal cation</name>
        <dbReference type="ChEBI" id="CHEBI:60240"/>
    </ligand>
</feature>
<dbReference type="PANTHER" id="PTHR10907:SF47">
    <property type="entry name" value="REGUCALCIN"/>
    <property type="match status" value="1"/>
</dbReference>
<dbReference type="InterPro" id="IPR005511">
    <property type="entry name" value="SMP-30"/>
</dbReference>
<evidence type="ECO:0000313" key="5">
    <source>
        <dbReference type="EMBL" id="RVT93118.1"/>
    </source>
</evidence>
<dbReference type="GO" id="GO:0019853">
    <property type="term" value="P:L-ascorbic acid biosynthetic process"/>
    <property type="evidence" value="ECO:0007669"/>
    <property type="project" value="TreeGrafter"/>
</dbReference>
<dbReference type="RefSeq" id="WP_127741408.1">
    <property type="nucleotide sequence ID" value="NZ_SACN01000001.1"/>
</dbReference>
<name>A0A437M5Y2_9SPHN</name>
<evidence type="ECO:0000259" key="4">
    <source>
        <dbReference type="Pfam" id="PF08450"/>
    </source>
</evidence>
<keyword evidence="3" id="KW-0479">Metal-binding</keyword>
<evidence type="ECO:0000313" key="6">
    <source>
        <dbReference type="Proteomes" id="UP000282971"/>
    </source>
</evidence>
<comment type="similarity">
    <text evidence="1">Belongs to the SMP-30/CGR1 family.</text>
</comment>
<comment type="caution">
    <text evidence="5">The sequence shown here is derived from an EMBL/GenBank/DDBJ whole genome shotgun (WGS) entry which is preliminary data.</text>
</comment>
<evidence type="ECO:0000256" key="1">
    <source>
        <dbReference type="ARBA" id="ARBA00008853"/>
    </source>
</evidence>
<gene>
    <name evidence="5" type="ORF">EOD43_04265</name>
</gene>
<feature type="binding site" evidence="3">
    <location>
        <position position="16"/>
    </location>
    <ligand>
        <name>a divalent metal cation</name>
        <dbReference type="ChEBI" id="CHEBI:60240"/>
    </ligand>
</feature>
<feature type="domain" description="SMP-30/Gluconolactonase/LRE-like region" evidence="4">
    <location>
        <begin position="14"/>
        <end position="265"/>
    </location>
</feature>
<feature type="binding site" evidence="3">
    <location>
        <position position="99"/>
    </location>
    <ligand>
        <name>substrate</name>
    </ligand>
</feature>
<feature type="active site" description="Proton donor/acceptor" evidence="2">
    <location>
        <position position="203"/>
    </location>
</feature>
<sequence>MPAIRVLVDCENQLGECPVWDGPAERLYWVDSIAGEIWRCAADGSDLARWTLPAAIGSMALRAGGGAIVALETGLHLFDFETGALSLVAHPEAGLDDVRLNDGAVDSRGRLVIGSLDMGTIDDPVETRDPRGSLWRLDPDLSLHRLADGVSIGNGPCWSPDGRLFYFTDTNVSTIFVYDWDAEQGTATGRRALVIAEPEEMPDGCVLDTEGYLWSVFNGPYTGLGQVRRYAPDGRLDRTIKMPMPRPTSLAFGGPDLDILFVTSMTIPSAVPSTDLDGRLFAISGLGVRGLPEPRFAG</sequence>
<evidence type="ECO:0000256" key="3">
    <source>
        <dbReference type="PIRSR" id="PIRSR605511-2"/>
    </source>
</evidence>
<proteinExistence type="inferred from homology"/>
<dbReference type="SUPFAM" id="SSF63829">
    <property type="entry name" value="Calcium-dependent phosphotriesterase"/>
    <property type="match status" value="1"/>
</dbReference>
<dbReference type="GO" id="GO:0005509">
    <property type="term" value="F:calcium ion binding"/>
    <property type="evidence" value="ECO:0007669"/>
    <property type="project" value="TreeGrafter"/>
</dbReference>
<feature type="binding site" evidence="3">
    <location>
        <position position="203"/>
    </location>
    <ligand>
        <name>a divalent metal cation</name>
        <dbReference type="ChEBI" id="CHEBI:60240"/>
    </ligand>
</feature>
<dbReference type="OrthoDB" id="2633250at2"/>
<dbReference type="EMBL" id="SACN01000001">
    <property type="protein sequence ID" value="RVT93118.1"/>
    <property type="molecule type" value="Genomic_DNA"/>
</dbReference>
<protein>
    <submittedName>
        <fullName evidence="5">SMP-30/gluconolactonase/LRE family protein</fullName>
    </submittedName>
</protein>
<dbReference type="GO" id="GO:0004341">
    <property type="term" value="F:gluconolactonase activity"/>
    <property type="evidence" value="ECO:0007669"/>
    <property type="project" value="TreeGrafter"/>
</dbReference>
<dbReference type="Proteomes" id="UP000282971">
    <property type="component" value="Unassembled WGS sequence"/>
</dbReference>
<evidence type="ECO:0000256" key="2">
    <source>
        <dbReference type="PIRSR" id="PIRSR605511-1"/>
    </source>
</evidence>
<accession>A0A437M5Y2</accession>